<accession>A0A3R7XPS1</accession>
<dbReference type="AlphaFoldDB" id="A0A3R7XPS1"/>
<keyword evidence="1" id="KW-1133">Transmembrane helix</keyword>
<name>A0A3R7XPS1_APHAT</name>
<reference evidence="2" key="1">
    <citation type="submission" date="2018-07" db="EMBL/GenBank/DDBJ databases">
        <title>Annotation of Aphanomyces astaci genome assembly.</title>
        <authorList>
            <person name="Studholme D.J."/>
        </authorList>
    </citation>
    <scope>NUCLEOTIDE SEQUENCE [LARGE SCALE GENOMIC DNA]</scope>
    <source>
        <strain evidence="2">Pc</strain>
    </source>
</reference>
<dbReference type="VEuPathDB" id="FungiDB:H257_15516"/>
<comment type="caution">
    <text evidence="2">The sequence shown here is derived from an EMBL/GenBank/DDBJ whole genome shotgun (WGS) entry which is preliminary data.</text>
</comment>
<feature type="transmembrane region" description="Helical" evidence="1">
    <location>
        <begin position="20"/>
        <end position="40"/>
    </location>
</feature>
<evidence type="ECO:0000313" key="3">
    <source>
        <dbReference type="Proteomes" id="UP000284702"/>
    </source>
</evidence>
<evidence type="ECO:0000313" key="2">
    <source>
        <dbReference type="EMBL" id="RQM19917.1"/>
    </source>
</evidence>
<keyword evidence="1" id="KW-0472">Membrane</keyword>
<dbReference type="Proteomes" id="UP000284702">
    <property type="component" value="Unassembled WGS sequence"/>
</dbReference>
<sequence>MFMVLVYFRYISTRQAGSMFNPLVTMVWLCVGYIVGRVDVAWYVRAFCREIYTLPPSHKGWVAGCLVVLIGVYVLLLVPLLAIASREAKSSGHNPAIVPTSFRSEIRRRGSYSMNYINDIKSHVLARS</sequence>
<protein>
    <submittedName>
        <fullName evidence="2">Uncharacterized protein</fullName>
    </submittedName>
</protein>
<organism evidence="2 3">
    <name type="scientific">Aphanomyces astaci</name>
    <name type="common">Crayfish plague agent</name>
    <dbReference type="NCBI Taxonomy" id="112090"/>
    <lineage>
        <taxon>Eukaryota</taxon>
        <taxon>Sar</taxon>
        <taxon>Stramenopiles</taxon>
        <taxon>Oomycota</taxon>
        <taxon>Saprolegniomycetes</taxon>
        <taxon>Saprolegniales</taxon>
        <taxon>Verrucalvaceae</taxon>
        <taxon>Aphanomyces</taxon>
    </lineage>
</organism>
<keyword evidence="3" id="KW-1185">Reference proteome</keyword>
<keyword evidence="1" id="KW-0812">Transmembrane</keyword>
<evidence type="ECO:0000256" key="1">
    <source>
        <dbReference type="SAM" id="Phobius"/>
    </source>
</evidence>
<gene>
    <name evidence="2" type="ORF">B5M09_011020</name>
</gene>
<proteinExistence type="predicted"/>
<feature type="transmembrane region" description="Helical" evidence="1">
    <location>
        <begin position="60"/>
        <end position="84"/>
    </location>
</feature>
<dbReference type="EMBL" id="MZMZ02004112">
    <property type="protein sequence ID" value="RQM19917.1"/>
    <property type="molecule type" value="Genomic_DNA"/>
</dbReference>